<dbReference type="Proteomes" id="UP001370348">
    <property type="component" value="Chromosome"/>
</dbReference>
<name>A0ABZ2LNC4_9BACT</name>
<dbReference type="RefSeq" id="WP_394822030.1">
    <property type="nucleotide sequence ID" value="NZ_CP089984.1"/>
</dbReference>
<dbReference type="EMBL" id="CP089984">
    <property type="protein sequence ID" value="WXB12408.1"/>
    <property type="molecule type" value="Genomic_DNA"/>
</dbReference>
<reference evidence="2 3" key="1">
    <citation type="submission" date="2021-12" db="EMBL/GenBank/DDBJ databases">
        <title>Discovery of the Pendulisporaceae a myxobacterial family with distinct sporulation behavior and unique specialized metabolism.</title>
        <authorList>
            <person name="Garcia R."/>
            <person name="Popoff A."/>
            <person name="Bader C.D."/>
            <person name="Loehr J."/>
            <person name="Walesch S."/>
            <person name="Walt C."/>
            <person name="Boldt J."/>
            <person name="Bunk B."/>
            <person name="Haeckl F.J.F.P.J."/>
            <person name="Gunesch A.P."/>
            <person name="Birkelbach J."/>
            <person name="Nuebel U."/>
            <person name="Pietschmann T."/>
            <person name="Bach T."/>
            <person name="Mueller R."/>
        </authorList>
    </citation>
    <scope>NUCLEOTIDE SEQUENCE [LARGE SCALE GENOMIC DNA]</scope>
    <source>
        <strain evidence="2 3">MSr11954</strain>
    </source>
</reference>
<feature type="compositionally biased region" description="Basic and acidic residues" evidence="1">
    <location>
        <begin position="9"/>
        <end position="20"/>
    </location>
</feature>
<protein>
    <submittedName>
        <fullName evidence="2">Uncharacterized protein</fullName>
    </submittedName>
</protein>
<proteinExistence type="predicted"/>
<gene>
    <name evidence="2" type="ORF">LZC94_31740</name>
</gene>
<sequence length="379" mass="42450">MTTLTIVAKPEEGHKPDDKDDGNIAIDAIVQNIGDCKRASSVNEISKILTDYIDSDVDVIRIIGHGQPGVLGLGTYWNKTVFKPPHGQYYQLDSNPTGYGLLEKRLPRATPKKAKILKVWLIGCDVGNEVEYSVSDGPTLLFDLEQMWNSYRGKQGQCLVKVSAAPSVVQSRSFHNGVYTGSLITLNQPLKDYDELLAEGIAAPVEHREVVVDFEKFKADRWRGLQGIAPTVDEPWPEEEWLEDASEPAPPAAGYKQENVEQKVAVDFRKLIGGRPLGQYYSKQNIELTPDQADILKNAFDTRVELPPLLSLPEMEFELTWGDENTLVEAELILGGRYLRFRSPSGMIYLKAKKPREPQFRNALIALMDAARDRVLENK</sequence>
<accession>A0ABZ2LNC4</accession>
<evidence type="ECO:0000313" key="3">
    <source>
        <dbReference type="Proteomes" id="UP001370348"/>
    </source>
</evidence>
<keyword evidence="3" id="KW-1185">Reference proteome</keyword>
<organism evidence="2 3">
    <name type="scientific">Pendulispora albinea</name>
    <dbReference type="NCBI Taxonomy" id="2741071"/>
    <lineage>
        <taxon>Bacteria</taxon>
        <taxon>Pseudomonadati</taxon>
        <taxon>Myxococcota</taxon>
        <taxon>Myxococcia</taxon>
        <taxon>Myxococcales</taxon>
        <taxon>Sorangiineae</taxon>
        <taxon>Pendulisporaceae</taxon>
        <taxon>Pendulispora</taxon>
    </lineage>
</organism>
<evidence type="ECO:0000256" key="1">
    <source>
        <dbReference type="SAM" id="MobiDB-lite"/>
    </source>
</evidence>
<feature type="region of interest" description="Disordered" evidence="1">
    <location>
        <begin position="1"/>
        <end position="20"/>
    </location>
</feature>
<evidence type="ECO:0000313" key="2">
    <source>
        <dbReference type="EMBL" id="WXB12408.1"/>
    </source>
</evidence>